<evidence type="ECO:0000313" key="12">
    <source>
        <dbReference type="EMBL" id="ORE10193.1"/>
    </source>
</evidence>
<dbReference type="GO" id="GO:1990542">
    <property type="term" value="P:mitochondrial transmembrane transport"/>
    <property type="evidence" value="ECO:0007669"/>
    <property type="project" value="InterPro"/>
</dbReference>
<dbReference type="Pfam" id="PF00153">
    <property type="entry name" value="Mito_carr"/>
    <property type="match status" value="4"/>
</dbReference>
<comment type="subcellular location">
    <subcellularLocation>
        <location evidence="1">Mitochondrion inner membrane</location>
        <topology evidence="1">Multi-pass membrane protein</topology>
    </subcellularLocation>
</comment>
<dbReference type="GO" id="GO:0005743">
    <property type="term" value="C:mitochondrial inner membrane"/>
    <property type="evidence" value="ECO:0007669"/>
    <property type="project" value="UniProtKB-SubCell"/>
</dbReference>
<feature type="repeat" description="Solcar" evidence="10">
    <location>
        <begin position="144"/>
        <end position="230"/>
    </location>
</feature>
<dbReference type="Proteomes" id="UP000242414">
    <property type="component" value="Unassembled WGS sequence"/>
</dbReference>
<keyword evidence="8" id="KW-0496">Mitochondrion</keyword>
<gene>
    <name evidence="12" type="ORF">BCV72DRAFT_221952</name>
</gene>
<dbReference type="SUPFAM" id="SSF103506">
    <property type="entry name" value="Mitochondrial carrier"/>
    <property type="match status" value="1"/>
</dbReference>
<keyword evidence="9 10" id="KW-0472">Membrane</keyword>
<dbReference type="AlphaFoldDB" id="A0A1X0RDQ7"/>
<evidence type="ECO:0000256" key="6">
    <source>
        <dbReference type="ARBA" id="ARBA00022792"/>
    </source>
</evidence>
<evidence type="ECO:0000256" key="1">
    <source>
        <dbReference type="ARBA" id="ARBA00004448"/>
    </source>
</evidence>
<sequence>MSNNSNNNNTTIEKLISACAGALITSLMVTPMDVIKMRLQTQQRTVPKYCCTALSQCNLTQPMTLLKKIPFKKTKLQMANIHECAIAQQQPLIFRGTFDGIYKIIKYEGVKALWKGLSPALVMSIPANVIYFVGYEQLKDSIPSQDYAPLIAGAVARTVAVTMISPIELFRTRLQATVGAHDFKNILGGIKDMVGQDGLRALWRGLPPTLWRDVPFSAIYWMGYETCKKQFESSVNELEASFLAGAVSGMFAAAVTTPFDVAKTKRQVNATGHVKVPEILEHVYKQEGIRGLFRGLTPRIAKVAPSCAIMISTYEMGKVLFLSQHESL</sequence>
<organism evidence="12">
    <name type="scientific">Rhizopus microsporus var. microsporus</name>
    <dbReference type="NCBI Taxonomy" id="86635"/>
    <lineage>
        <taxon>Eukaryota</taxon>
        <taxon>Fungi</taxon>
        <taxon>Fungi incertae sedis</taxon>
        <taxon>Mucoromycota</taxon>
        <taxon>Mucoromycotina</taxon>
        <taxon>Mucoromycetes</taxon>
        <taxon>Mucorales</taxon>
        <taxon>Mucorineae</taxon>
        <taxon>Rhizopodaceae</taxon>
        <taxon>Rhizopus</taxon>
    </lineage>
</organism>
<evidence type="ECO:0000256" key="7">
    <source>
        <dbReference type="ARBA" id="ARBA00022989"/>
    </source>
</evidence>
<evidence type="ECO:0000256" key="5">
    <source>
        <dbReference type="ARBA" id="ARBA00022737"/>
    </source>
</evidence>
<dbReference type="InterPro" id="IPR023395">
    <property type="entry name" value="MCP_dom_sf"/>
</dbReference>
<protein>
    <submittedName>
        <fullName evidence="12">Mitochondrial carrier</fullName>
    </submittedName>
</protein>
<evidence type="ECO:0000256" key="4">
    <source>
        <dbReference type="ARBA" id="ARBA00022692"/>
    </source>
</evidence>
<name>A0A1X0RDQ7_RHIZD</name>
<keyword evidence="4 10" id="KW-0812">Transmembrane</keyword>
<evidence type="ECO:0000256" key="3">
    <source>
        <dbReference type="ARBA" id="ARBA00022448"/>
    </source>
</evidence>
<keyword evidence="6" id="KW-0999">Mitochondrion inner membrane</keyword>
<dbReference type="OrthoDB" id="1747031at2759"/>
<comment type="similarity">
    <text evidence="2 11">Belongs to the mitochondrial carrier (TC 2.A.29) family.</text>
</comment>
<evidence type="ECO:0000256" key="9">
    <source>
        <dbReference type="ARBA" id="ARBA00023136"/>
    </source>
</evidence>
<keyword evidence="7" id="KW-1133">Transmembrane helix</keyword>
<dbReference type="InterPro" id="IPR018108">
    <property type="entry name" value="MCP_transmembrane"/>
</dbReference>
<evidence type="ECO:0000256" key="11">
    <source>
        <dbReference type="RuleBase" id="RU000488"/>
    </source>
</evidence>
<evidence type="ECO:0000256" key="2">
    <source>
        <dbReference type="ARBA" id="ARBA00006375"/>
    </source>
</evidence>
<keyword evidence="5" id="KW-0677">Repeat</keyword>
<feature type="repeat" description="Solcar" evidence="10">
    <location>
        <begin position="236"/>
        <end position="320"/>
    </location>
</feature>
<dbReference type="PANTHER" id="PTHR45760">
    <property type="entry name" value="FI19922P1-RELATED"/>
    <property type="match status" value="1"/>
</dbReference>
<accession>A0A1X0RDQ7</accession>
<dbReference type="EMBL" id="KV921868">
    <property type="protein sequence ID" value="ORE10193.1"/>
    <property type="molecule type" value="Genomic_DNA"/>
</dbReference>
<evidence type="ECO:0000256" key="10">
    <source>
        <dbReference type="PROSITE-ProRule" id="PRU00282"/>
    </source>
</evidence>
<keyword evidence="3 11" id="KW-0813">Transport</keyword>
<dbReference type="Gene3D" id="1.50.40.10">
    <property type="entry name" value="Mitochondrial carrier domain"/>
    <property type="match status" value="2"/>
</dbReference>
<dbReference type="PROSITE" id="PS50920">
    <property type="entry name" value="SOLCAR"/>
    <property type="match status" value="3"/>
</dbReference>
<feature type="repeat" description="Solcar" evidence="10">
    <location>
        <begin position="9"/>
        <end position="141"/>
    </location>
</feature>
<evidence type="ECO:0000256" key="8">
    <source>
        <dbReference type="ARBA" id="ARBA00023128"/>
    </source>
</evidence>
<reference evidence="12" key="1">
    <citation type="journal article" date="2016" name="Proc. Natl. Acad. Sci. U.S.A.">
        <title>Lipid metabolic changes in an early divergent fungus govern the establishment of a mutualistic symbiosis with endobacteria.</title>
        <authorList>
            <person name="Lastovetsky O.A."/>
            <person name="Gaspar M.L."/>
            <person name="Mondo S.J."/>
            <person name="LaButti K.M."/>
            <person name="Sandor L."/>
            <person name="Grigoriev I.V."/>
            <person name="Henry S.A."/>
            <person name="Pawlowska T.E."/>
        </authorList>
    </citation>
    <scope>NUCLEOTIDE SEQUENCE [LARGE SCALE GENOMIC DNA]</scope>
    <source>
        <strain evidence="12">ATCC 52814</strain>
    </source>
</reference>
<dbReference type="InterPro" id="IPR045315">
    <property type="entry name" value="Mtm1-like"/>
</dbReference>
<dbReference type="VEuPathDB" id="FungiDB:BCV72DRAFT_221952"/>
<proteinExistence type="inferred from homology"/>
<dbReference type="PANTHER" id="PTHR45760:SF2">
    <property type="entry name" value="FI19922P1-RELATED"/>
    <property type="match status" value="1"/>
</dbReference>